<protein>
    <recommendedName>
        <fullName evidence="1">DUF2169 domain-containing protein</fullName>
    </recommendedName>
</protein>
<dbReference type="AlphaFoldDB" id="Q6B370"/>
<reference evidence="2" key="1">
    <citation type="journal article" date="2005" name="Appl. Environ. Microbiol.">
        <title>Intracellular screen to identify metagenomic clones that induce or inhibit a quorum-sensing biosensor.</title>
        <authorList>
            <person name="Williamson L.L."/>
            <person name="Borlee B.R."/>
            <person name="Schloss P.D."/>
            <person name="Guan C."/>
            <person name="Allen H.K."/>
            <person name="Handelsman J."/>
        </authorList>
    </citation>
    <scope>NUCLEOTIDE SEQUENCE</scope>
</reference>
<dbReference type="PANTHER" id="PTHR42999">
    <property type="entry name" value="ANTIBIOTIC RESISTANCE PROTEIN MCBG"/>
    <property type="match status" value="1"/>
</dbReference>
<accession>Q6B370</accession>
<dbReference type="Gene3D" id="2.160.20.80">
    <property type="entry name" value="E3 ubiquitin-protein ligase SopA"/>
    <property type="match status" value="3"/>
</dbReference>
<dbReference type="SUPFAM" id="SSF141571">
    <property type="entry name" value="Pentapeptide repeat-like"/>
    <property type="match status" value="2"/>
</dbReference>
<dbReference type="Pfam" id="PF09937">
    <property type="entry name" value="DUF2169"/>
    <property type="match status" value="1"/>
</dbReference>
<dbReference type="InterPro" id="IPR001646">
    <property type="entry name" value="5peptide_repeat"/>
</dbReference>
<dbReference type="InterPro" id="IPR052949">
    <property type="entry name" value="PA_immunity-related"/>
</dbReference>
<evidence type="ECO:0000313" key="2">
    <source>
        <dbReference type="EMBL" id="AAT90800.1"/>
    </source>
</evidence>
<proteinExistence type="predicted"/>
<feature type="domain" description="DUF2169" evidence="1">
    <location>
        <begin position="59"/>
        <end position="285"/>
    </location>
</feature>
<dbReference type="PANTHER" id="PTHR42999:SF2">
    <property type="match status" value="1"/>
</dbReference>
<sequence length="739" mass="82295">MRVIRPQQLIVIKGGGQIGKESRLGISVIAGCYLSRPQHFISEPQIWDAWKRAPLSFPVLDAAEPKPFAEYLIAGHVGIGQPVKALNASAHVGGLSRYWRAEGEGRSDAARVSPFIRVALDHPSAWGGKGVKENPLGRGSQDGLNPLLMTVGADGSVQERSPLAAPTPLPHEFSTRKMHIDKVALLMAGKEYLETIFPGLPANIDRRFFQMAAPAQWLPQEEWPDQVPFELQGFRPDNQVISGVLPEVRGRAFVSRYGSSVLDEVVLQRKTLWFFPDSDIALMIYTGSLPIEHLLDESIESLMVSLDHCDSLRSTDHFQRVHHKRSDDKACAFEFLLDTDLMPEKMAVNITESVRDHPESSRYEATPTSVEASANFYQRIRDAIAVHDQRSTQGTDWSELPAIPDDNEEALLYGDLAILEQKNFAGLCFSGTLSARTFLRCNFTQCDFSQATLKNCVFEQCLFDAVNFSNTTLHQVRLAECTLQKVVLTDSRLYEVTLEKVNLQAPSAQRLHVENSTWDHCAVDQGSFQASCFYNCTLSNSLFSDTDMTHLQVQQGQIDACVFNRCCAKAVTCNQVLLSKNSLMSGDWREARFDTCQIESLTAGMQVDFGHSVFSDCTLNKVGLKHATLQGCQLLHCSFTESNFDQADLTSSSISACDMAGVRFKDSVLSHSRWQDTSLQQGMLYNADLRDVTFDHCNLAAANLAMAWQDDETAFIGCLLERACWVPRRFQQGGHPYAN</sequence>
<reference evidence="2" key="2">
    <citation type="submission" date="2006-01" db="EMBL/GenBank/DDBJ databases">
        <authorList>
            <person name="Williamson L.L."/>
            <person name="Borlee B.R."/>
            <person name="Schloss P.D."/>
            <person name="Guan C."/>
            <person name="Handelsman J."/>
        </authorList>
    </citation>
    <scope>NUCLEOTIDE SEQUENCE</scope>
</reference>
<dbReference type="EMBL" id="AY688432">
    <property type="protein sequence ID" value="AAT90800.1"/>
    <property type="molecule type" value="Genomic_DNA"/>
</dbReference>
<gene>
    <name evidence="2" type="ORF">qs138</name>
</gene>
<name>Q6B370_9PROT</name>
<dbReference type="Pfam" id="PF13599">
    <property type="entry name" value="Pentapeptide_4"/>
    <property type="match status" value="2"/>
</dbReference>
<dbReference type="InterPro" id="IPR018683">
    <property type="entry name" value="DUF2169"/>
</dbReference>
<organism evidence="2">
    <name type="scientific">uncultured proteobacterium QS1</name>
    <dbReference type="NCBI Taxonomy" id="288647"/>
    <lineage>
        <taxon>Bacteria</taxon>
        <taxon>Pseudomonadati</taxon>
        <taxon>Pseudomonadota</taxon>
        <taxon>environmental samples</taxon>
    </lineage>
</organism>
<evidence type="ECO:0000259" key="1">
    <source>
        <dbReference type="Pfam" id="PF09937"/>
    </source>
</evidence>